<evidence type="ECO:0000313" key="4">
    <source>
        <dbReference type="Proteomes" id="UP001281614"/>
    </source>
</evidence>
<sequence>MKLSAAIPALCLAAGALADCNVALKNYFDVQVGSGCISTTDGGYIAVGSKNFFVQVTSSCGIDVLYLPNTWSVQSLGPC</sequence>
<keyword evidence="1" id="KW-0732">Signal</keyword>
<reference evidence="3" key="1">
    <citation type="submission" date="2023-02" db="EMBL/GenBank/DDBJ databases">
        <title>Colletotrichum kahawae CIFC_Que2 genome sequencing and assembly.</title>
        <authorList>
            <person name="Baroncelli R."/>
        </authorList>
    </citation>
    <scope>NUCLEOTIDE SEQUENCE</scope>
    <source>
        <strain evidence="3">CIFC_Que2</strain>
    </source>
</reference>
<gene>
    <name evidence="3" type="ORF">CKAH01_11060</name>
</gene>
<dbReference type="EMBL" id="VYYT01000882">
    <property type="protein sequence ID" value="KAK2728363.1"/>
    <property type="molecule type" value="Genomic_DNA"/>
</dbReference>
<feature type="domain" description="ToxB-like N-terminal ascomycota" evidence="2">
    <location>
        <begin position="20"/>
        <end position="72"/>
    </location>
</feature>
<evidence type="ECO:0000313" key="3">
    <source>
        <dbReference type="EMBL" id="KAK2728363.1"/>
    </source>
</evidence>
<dbReference type="InterPro" id="IPR041450">
    <property type="entry name" value="ToxB-like_N_ascomy"/>
</dbReference>
<evidence type="ECO:0000256" key="1">
    <source>
        <dbReference type="SAM" id="SignalP"/>
    </source>
</evidence>
<name>A0AAD9XVY6_COLKA</name>
<dbReference type="Pfam" id="PF18224">
    <property type="entry name" value="ToxB_N"/>
    <property type="match status" value="1"/>
</dbReference>
<comment type="caution">
    <text evidence="3">The sequence shown here is derived from an EMBL/GenBank/DDBJ whole genome shotgun (WGS) entry which is preliminary data.</text>
</comment>
<dbReference type="Gene3D" id="2.10.70.110">
    <property type="match status" value="1"/>
</dbReference>
<accession>A0AAD9XVY6</accession>
<dbReference type="AlphaFoldDB" id="A0AAD9XVY6"/>
<organism evidence="3 4">
    <name type="scientific">Colletotrichum kahawae</name>
    <name type="common">Coffee berry disease fungus</name>
    <dbReference type="NCBI Taxonomy" id="34407"/>
    <lineage>
        <taxon>Eukaryota</taxon>
        <taxon>Fungi</taxon>
        <taxon>Dikarya</taxon>
        <taxon>Ascomycota</taxon>
        <taxon>Pezizomycotina</taxon>
        <taxon>Sordariomycetes</taxon>
        <taxon>Hypocreomycetidae</taxon>
        <taxon>Glomerellales</taxon>
        <taxon>Glomerellaceae</taxon>
        <taxon>Colletotrichum</taxon>
        <taxon>Colletotrichum gloeosporioides species complex</taxon>
    </lineage>
</organism>
<proteinExistence type="predicted"/>
<dbReference type="Proteomes" id="UP001281614">
    <property type="component" value="Unassembled WGS sequence"/>
</dbReference>
<evidence type="ECO:0000259" key="2">
    <source>
        <dbReference type="Pfam" id="PF18224"/>
    </source>
</evidence>
<feature type="signal peptide" evidence="1">
    <location>
        <begin position="1"/>
        <end position="18"/>
    </location>
</feature>
<keyword evidence="4" id="KW-1185">Reference proteome</keyword>
<protein>
    <submittedName>
        <fullName evidence="3">Mannosyl-3-phosphoglycerate synthase</fullName>
    </submittedName>
</protein>
<feature type="chain" id="PRO_5042210243" evidence="1">
    <location>
        <begin position="19"/>
        <end position="79"/>
    </location>
</feature>